<dbReference type="InterPro" id="IPR036909">
    <property type="entry name" value="Cyt_c-like_dom_sf"/>
</dbReference>
<evidence type="ECO:0000256" key="2">
    <source>
        <dbReference type="ARBA" id="ARBA00022617"/>
    </source>
</evidence>
<evidence type="ECO:0000256" key="4">
    <source>
        <dbReference type="ARBA" id="ARBA00022982"/>
    </source>
</evidence>
<dbReference type="PANTHER" id="PTHR35008:SF4">
    <property type="entry name" value="BLL4482 PROTEIN"/>
    <property type="match status" value="1"/>
</dbReference>
<reference evidence="8 9" key="1">
    <citation type="journal article" date="2006" name="J. Bacteriol.">
        <title>The genome sequence of the obligately chemolithoautotrophic, facultatively anaerobic bacterium Thiobacillus denitrificans.</title>
        <authorList>
            <person name="Beller H.R."/>
            <person name="Chain P.S."/>
            <person name="Letain T.E."/>
            <person name="Chakicherla A."/>
            <person name="Larimer F.W."/>
            <person name="Richardson P.M."/>
            <person name="Coleman M.A."/>
            <person name="Wood A.P."/>
            <person name="Kelly D.P."/>
        </authorList>
    </citation>
    <scope>NUCLEOTIDE SEQUENCE [LARGE SCALE GENOMIC DNA]</scope>
    <source>
        <strain evidence="8 9">ATCC 25259</strain>
    </source>
</reference>
<dbReference type="InterPro" id="IPR009056">
    <property type="entry name" value="Cyt_c-like_dom"/>
</dbReference>
<evidence type="ECO:0000256" key="1">
    <source>
        <dbReference type="ARBA" id="ARBA00022448"/>
    </source>
</evidence>
<keyword evidence="1" id="KW-0813">Transport</keyword>
<name>Q3SGY3_THIDA</name>
<dbReference type="KEGG" id="tbd:Tbd_2157"/>
<gene>
    <name evidence="8" type="ordered locus">Tbd_2157</name>
</gene>
<evidence type="ECO:0000256" key="6">
    <source>
        <dbReference type="PROSITE-ProRule" id="PRU00433"/>
    </source>
</evidence>
<feature type="domain" description="Cytochrome c" evidence="7">
    <location>
        <begin position="59"/>
        <end position="153"/>
    </location>
</feature>
<keyword evidence="4" id="KW-0249">Electron transport</keyword>
<evidence type="ECO:0000313" key="9">
    <source>
        <dbReference type="Proteomes" id="UP000008291"/>
    </source>
</evidence>
<dbReference type="PROSITE" id="PS51007">
    <property type="entry name" value="CYTC"/>
    <property type="match status" value="1"/>
</dbReference>
<dbReference type="HOGENOM" id="CLU_127672_1_0_4"/>
<organism evidence="8 9">
    <name type="scientific">Thiobacillus denitrificans (strain ATCC 25259 / T1)</name>
    <dbReference type="NCBI Taxonomy" id="292415"/>
    <lineage>
        <taxon>Bacteria</taxon>
        <taxon>Pseudomonadati</taxon>
        <taxon>Pseudomonadota</taxon>
        <taxon>Betaproteobacteria</taxon>
        <taxon>Nitrosomonadales</taxon>
        <taxon>Thiobacillaceae</taxon>
        <taxon>Thiobacillus</taxon>
    </lineage>
</organism>
<dbReference type="eggNOG" id="COG2010">
    <property type="taxonomic scope" value="Bacteria"/>
</dbReference>
<dbReference type="GO" id="GO:0020037">
    <property type="term" value="F:heme binding"/>
    <property type="evidence" value="ECO:0007669"/>
    <property type="project" value="InterPro"/>
</dbReference>
<dbReference type="PROSITE" id="PS51257">
    <property type="entry name" value="PROKAR_LIPOPROTEIN"/>
    <property type="match status" value="1"/>
</dbReference>
<sequence>MRPLSLLPAKEKKPMKTVTPTILASLIGALVLAGCEEGASPLPGLQSDTAPVVRDLDAQQVARGRAVYAKHCMECHGENGKGQPGDWRIRDAQGRFPPPPLDDSAHAWHHPTAVLLEVIREGSPGGQGNMPAWKGTLSEQEMQDVVTYIKSLWSDEVYGLWWQMEQQSLEP</sequence>
<evidence type="ECO:0000256" key="3">
    <source>
        <dbReference type="ARBA" id="ARBA00022723"/>
    </source>
</evidence>
<dbReference type="InterPro" id="IPR008168">
    <property type="entry name" value="Cyt_C_IC"/>
</dbReference>
<keyword evidence="5 6" id="KW-0408">Iron</keyword>
<dbReference type="STRING" id="292415.Tbd_2157"/>
<keyword evidence="2 6" id="KW-0349">Heme</keyword>
<keyword evidence="3 6" id="KW-0479">Metal-binding</keyword>
<evidence type="ECO:0000259" key="7">
    <source>
        <dbReference type="PROSITE" id="PS51007"/>
    </source>
</evidence>
<dbReference type="SUPFAM" id="SSF46626">
    <property type="entry name" value="Cytochrome c"/>
    <property type="match status" value="1"/>
</dbReference>
<protein>
    <recommendedName>
        <fullName evidence="7">Cytochrome c domain-containing protein</fullName>
    </recommendedName>
</protein>
<dbReference type="EMBL" id="CP000116">
    <property type="protein sequence ID" value="AAZ98110.1"/>
    <property type="molecule type" value="Genomic_DNA"/>
</dbReference>
<keyword evidence="9" id="KW-1185">Reference proteome</keyword>
<dbReference type="PANTHER" id="PTHR35008">
    <property type="entry name" value="BLL4482 PROTEIN-RELATED"/>
    <property type="match status" value="1"/>
</dbReference>
<evidence type="ECO:0000313" key="8">
    <source>
        <dbReference type="EMBL" id="AAZ98110.1"/>
    </source>
</evidence>
<accession>Q3SGY3</accession>
<dbReference type="AlphaFoldDB" id="Q3SGY3"/>
<proteinExistence type="predicted"/>
<evidence type="ECO:0000256" key="5">
    <source>
        <dbReference type="ARBA" id="ARBA00023004"/>
    </source>
</evidence>
<dbReference type="Proteomes" id="UP000008291">
    <property type="component" value="Chromosome"/>
</dbReference>
<dbReference type="GO" id="GO:0005506">
    <property type="term" value="F:iron ion binding"/>
    <property type="evidence" value="ECO:0007669"/>
    <property type="project" value="InterPro"/>
</dbReference>
<dbReference type="PRINTS" id="PR00605">
    <property type="entry name" value="CYTCHROMECIC"/>
</dbReference>
<dbReference type="InterPro" id="IPR051459">
    <property type="entry name" value="Cytochrome_c-type_DH"/>
</dbReference>
<dbReference type="Pfam" id="PF13442">
    <property type="entry name" value="Cytochrome_CBB3"/>
    <property type="match status" value="1"/>
</dbReference>
<dbReference type="GO" id="GO:0009055">
    <property type="term" value="F:electron transfer activity"/>
    <property type="evidence" value="ECO:0007669"/>
    <property type="project" value="InterPro"/>
</dbReference>
<dbReference type="Gene3D" id="1.10.760.10">
    <property type="entry name" value="Cytochrome c-like domain"/>
    <property type="match status" value="1"/>
</dbReference>